<dbReference type="Gene3D" id="3.40.190.10">
    <property type="entry name" value="Periplasmic binding protein-like II"/>
    <property type="match status" value="1"/>
</dbReference>
<evidence type="ECO:0000256" key="1">
    <source>
        <dbReference type="SAM" id="SignalP"/>
    </source>
</evidence>
<organism evidence="3 4">
    <name type="scientific">Eisenbergiella massiliensis</name>
    <dbReference type="NCBI Taxonomy" id="1720294"/>
    <lineage>
        <taxon>Bacteria</taxon>
        <taxon>Bacillati</taxon>
        <taxon>Bacillota</taxon>
        <taxon>Clostridia</taxon>
        <taxon>Lachnospirales</taxon>
        <taxon>Lachnospiraceae</taxon>
        <taxon>Eisenbergiella</taxon>
    </lineage>
</organism>
<dbReference type="PROSITE" id="PS51257">
    <property type="entry name" value="PROKAR_LIPOPROTEIN"/>
    <property type="match status" value="1"/>
</dbReference>
<dbReference type="SUPFAM" id="SSF53850">
    <property type="entry name" value="Periplasmic binding protein-like II"/>
    <property type="match status" value="1"/>
</dbReference>
<gene>
    <name evidence="3" type="ORF">DWY69_28060</name>
</gene>
<evidence type="ECO:0000313" key="3">
    <source>
        <dbReference type="EMBL" id="RGE63810.1"/>
    </source>
</evidence>
<evidence type="ECO:0000259" key="2">
    <source>
        <dbReference type="Pfam" id="PF12010"/>
    </source>
</evidence>
<dbReference type="PANTHER" id="PTHR43649:SF17">
    <property type="entry name" value="ABC TRANSPORTER SOLUTE BINDING PROTEIN-SUGAR TRANSPORT"/>
    <property type="match status" value="1"/>
</dbReference>
<dbReference type="Proteomes" id="UP000261166">
    <property type="component" value="Unassembled WGS sequence"/>
</dbReference>
<dbReference type="RefSeq" id="WP_025491527.1">
    <property type="nucleotide sequence ID" value="NZ_JBKVAZ010000015.1"/>
</dbReference>
<protein>
    <submittedName>
        <fullName evidence="3">Extracellular solute-binding protein</fullName>
    </submittedName>
</protein>
<dbReference type="InterPro" id="IPR022627">
    <property type="entry name" value="DUF3502"/>
</dbReference>
<evidence type="ECO:0000313" key="4">
    <source>
        <dbReference type="Proteomes" id="UP000261166"/>
    </source>
</evidence>
<keyword evidence="1" id="KW-0732">Signal</keyword>
<reference evidence="3 4" key="1">
    <citation type="submission" date="2018-08" db="EMBL/GenBank/DDBJ databases">
        <title>A genome reference for cultivated species of the human gut microbiota.</title>
        <authorList>
            <person name="Zou Y."/>
            <person name="Xue W."/>
            <person name="Luo G."/>
        </authorList>
    </citation>
    <scope>NUCLEOTIDE SEQUENCE [LARGE SCALE GENOMIC DNA]</scope>
    <source>
        <strain evidence="3 4">AF26-4BH</strain>
    </source>
</reference>
<feature type="domain" description="DUF3502" evidence="2">
    <location>
        <begin position="456"/>
        <end position="522"/>
    </location>
</feature>
<proteinExistence type="predicted"/>
<dbReference type="EMBL" id="QVLU01000043">
    <property type="protein sequence ID" value="RGE63810.1"/>
    <property type="molecule type" value="Genomic_DNA"/>
</dbReference>
<name>A0A3E3I9T6_9FIRM</name>
<dbReference type="PANTHER" id="PTHR43649">
    <property type="entry name" value="ARABINOSE-BINDING PROTEIN-RELATED"/>
    <property type="match status" value="1"/>
</dbReference>
<accession>A0A3E3I9T6</accession>
<dbReference type="Pfam" id="PF12010">
    <property type="entry name" value="DUF3502"/>
    <property type="match status" value="1"/>
</dbReference>
<dbReference type="InterPro" id="IPR006059">
    <property type="entry name" value="SBP"/>
</dbReference>
<comment type="caution">
    <text evidence="3">The sequence shown here is derived from an EMBL/GenBank/DDBJ whole genome shotgun (WGS) entry which is preliminary data.</text>
</comment>
<dbReference type="InterPro" id="IPR050490">
    <property type="entry name" value="Bact_solute-bd_prot1"/>
</dbReference>
<dbReference type="Pfam" id="PF01547">
    <property type="entry name" value="SBP_bac_1"/>
    <property type="match status" value="1"/>
</dbReference>
<sequence length="527" mass="57668">MKKNVLSFALTGIMALSLLTGCGGNTTATSDVTDKSTVSTETVSEGNTMDDSTDEIANIVMQWPSMGSTGTGFQAVEDALNSMLEKDIGVHVTLEPVIFQELTNATTLAVSSGEQLDICLNVGGSLQSNVSNGLIQPIDEYVEQYGDAIKEKCGEKIKGCYLQGNLYAVPVTDVDGNAFGYIARKDLLEKYGIEIDSDKVYSVEEMEDIFAKVKAGEGDNFFCQIPALDPNFPLHGSYMELDTLGSTTASGVMMLNRSFTDLKVENLYETEEYKAFADLMYDWAQKGYISGDAATNTEDPNVLMSGGNYLGYFCWTTPNGVIQSGRACGYELVAITTIPTYVPASSAAVSWQIPVTSKYPGKAVETLNYLLENIDATTLLQWGIEGQDYEVIEDNGTDKLIKFLADDPTTLPYYMPYGVYGSRLEWPVLEPMPLNMNQVLREWNEAIPDSRRSDANGYNFDVTDVSTEFSAVSAVIEQYSDSLDAGAVNPEEALPEFRKALKDAGIDAVIAENQRQLDEWAANYKEK</sequence>
<feature type="signal peptide" evidence="1">
    <location>
        <begin position="1"/>
        <end position="28"/>
    </location>
</feature>
<dbReference type="AlphaFoldDB" id="A0A3E3I9T6"/>
<feature type="chain" id="PRO_5017545078" evidence="1">
    <location>
        <begin position="29"/>
        <end position="527"/>
    </location>
</feature>
<dbReference type="OrthoDB" id="2024827at2"/>